<dbReference type="OrthoDB" id="7464126at2759"/>
<dbReference type="RefSeq" id="XP_046047824.1">
    <property type="nucleotide sequence ID" value="XM_046199643.1"/>
</dbReference>
<evidence type="ECO:0008006" key="4">
    <source>
        <dbReference type="Google" id="ProtNLM"/>
    </source>
</evidence>
<accession>A0A9P9K7M4</accession>
<reference evidence="2" key="1">
    <citation type="journal article" date="2021" name="Nat. Commun.">
        <title>Genetic determinants of endophytism in the Arabidopsis root mycobiome.</title>
        <authorList>
            <person name="Mesny F."/>
            <person name="Miyauchi S."/>
            <person name="Thiergart T."/>
            <person name="Pickel B."/>
            <person name="Atanasova L."/>
            <person name="Karlsson M."/>
            <person name="Huettel B."/>
            <person name="Barry K.W."/>
            <person name="Haridas S."/>
            <person name="Chen C."/>
            <person name="Bauer D."/>
            <person name="Andreopoulos W."/>
            <person name="Pangilinan J."/>
            <person name="LaButti K."/>
            <person name="Riley R."/>
            <person name="Lipzen A."/>
            <person name="Clum A."/>
            <person name="Drula E."/>
            <person name="Henrissat B."/>
            <person name="Kohler A."/>
            <person name="Grigoriev I.V."/>
            <person name="Martin F.M."/>
            <person name="Hacquard S."/>
        </authorList>
    </citation>
    <scope>NUCLEOTIDE SEQUENCE</scope>
    <source>
        <strain evidence="2">MPI-CAGE-AT-0023</strain>
    </source>
</reference>
<evidence type="ECO:0000313" key="2">
    <source>
        <dbReference type="EMBL" id="KAH7247241.1"/>
    </source>
</evidence>
<dbReference type="InterPro" id="IPR052050">
    <property type="entry name" value="SecEffector_AnkRepeat"/>
</dbReference>
<proteinExistence type="predicted"/>
<dbReference type="Pfam" id="PF23397">
    <property type="entry name" value="DUF7104"/>
    <property type="match status" value="7"/>
</dbReference>
<feature type="region of interest" description="Disordered" evidence="1">
    <location>
        <begin position="51"/>
        <end position="87"/>
    </location>
</feature>
<keyword evidence="3" id="KW-1185">Reference proteome</keyword>
<dbReference type="GeneID" id="70229597"/>
<dbReference type="InterPro" id="IPR055530">
    <property type="entry name" value="DUF7104"/>
</dbReference>
<dbReference type="Proteomes" id="UP000720189">
    <property type="component" value="Unassembled WGS sequence"/>
</dbReference>
<dbReference type="PANTHER" id="PTHR46586:SF3">
    <property type="entry name" value="ANKYRIN REPEAT-CONTAINING PROTEIN"/>
    <property type="match status" value="1"/>
</dbReference>
<feature type="region of interest" description="Disordered" evidence="1">
    <location>
        <begin position="14"/>
        <end position="37"/>
    </location>
</feature>
<organism evidence="2 3">
    <name type="scientific">Fusarium redolens</name>
    <dbReference type="NCBI Taxonomy" id="48865"/>
    <lineage>
        <taxon>Eukaryota</taxon>
        <taxon>Fungi</taxon>
        <taxon>Dikarya</taxon>
        <taxon>Ascomycota</taxon>
        <taxon>Pezizomycotina</taxon>
        <taxon>Sordariomycetes</taxon>
        <taxon>Hypocreomycetidae</taxon>
        <taxon>Hypocreales</taxon>
        <taxon>Nectriaceae</taxon>
        <taxon>Fusarium</taxon>
        <taxon>Fusarium redolens species complex</taxon>
    </lineage>
</organism>
<gene>
    <name evidence="2" type="ORF">BKA55DRAFT_691276</name>
</gene>
<evidence type="ECO:0000256" key="1">
    <source>
        <dbReference type="SAM" id="MobiDB-lite"/>
    </source>
</evidence>
<dbReference type="PANTHER" id="PTHR46586">
    <property type="entry name" value="ANKYRIN REPEAT-CONTAINING PROTEIN"/>
    <property type="match status" value="1"/>
</dbReference>
<protein>
    <recommendedName>
        <fullName evidence="4">Ankyrin</fullName>
    </recommendedName>
</protein>
<dbReference type="EMBL" id="JAGMUX010000010">
    <property type="protein sequence ID" value="KAH7247241.1"/>
    <property type="molecule type" value="Genomic_DNA"/>
</dbReference>
<comment type="caution">
    <text evidence="2">The sequence shown here is derived from an EMBL/GenBank/DDBJ whole genome shotgun (WGS) entry which is preliminary data.</text>
</comment>
<feature type="compositionally biased region" description="Low complexity" evidence="1">
    <location>
        <begin position="62"/>
        <end position="71"/>
    </location>
</feature>
<sequence>MSLIRIFRRLKAKGPAVSERSHDMPIDPSSFLKQKPVRRISTAHAAYGPDTIASLVRQTTPSSPRSKYSSSNEDEHDSDHSSDDNDSLDSFIEANYNEFGCSMVDNAQLDSKDRERVRQVLSSQPNLVFSADAVRHVARTWDAEMMNFLINAQGPKVHLTCRVVEAVLLNKNYGMEVMASLQERGAAIKITSSVVVAPYENRLCGRDILMQLLCDPGVSVGTEAVEVIAALFDVEVVRVLRSRSGIKITDKALVAAAHNLEGLCILEMLLDYKDEVKMLEDVAVAAAGNENTGWKMIQLLIDRTGKIPKSERIWESAAGNKNHGNKITGILFQHQGKVLATEDIIVAAASNNMTGKLVIDFLFEHVEQIELTDVIIMAVSDNWHHITEIIDMLLNKSTNEIQMTARIVPSLTKDPPPGMEENVRSRMCDTIFYLLNGKFKDRVSFTTDALVQIMACGTLDLISDLLDSLGEKISITEKMIEAVAGGDGYRGTDKIVQRLFEHNPSVKINERTVILAAQGITGSKLLRTLFNHDSMLRVPPEAIETAAEDRSWASELVAVLLDQDPTVLITEKAVVAAARDSYEPYTLDLFISRCKGEIRLTLQTPYPRPLLVEFVKRILAEPHETHVIGPPLEEAVKIDDPEIVAHILRNEEQPRRLSAQEAAGAVGNESAGKEITQMLLAHGFQIEISESVVRSAALIHKEGYQIMELLIGDTERVGVAQTDAEAIAALMPAEIVRLLFETRQDIRVTTRVLEQAAKNGPKTLAVLIEVLGEYPPITDDILQAAASNVQSLHWLYDNYGDDVEFTQKAVEIAAGNSTGMELQAMLKRWGNSVRITTKVMEAVATTYWVCDKVSMLFEMRPREVCLSDDFWIAFAGSKDAYRAEETLKKLAGYCDCIRITADLVTAALKCGVLGDGESLLKTLLRNNKTRVTASGVEAIARSFDRDMLSLLFERHGRYIHVTERTLEAAAENEHSGWGIVEFLVRTQDKSRSWCTGRVVEAAARNSQAGRDILELLLCEYPESHFTTPEVLIAAKENPNRDISSEVINLLFS</sequence>
<dbReference type="AlphaFoldDB" id="A0A9P9K7M4"/>
<evidence type="ECO:0000313" key="3">
    <source>
        <dbReference type="Proteomes" id="UP000720189"/>
    </source>
</evidence>
<name>A0A9P9K7M4_FUSRE</name>